<dbReference type="InterPro" id="IPR016187">
    <property type="entry name" value="CTDL_fold"/>
</dbReference>
<proteinExistence type="predicted"/>
<organism evidence="2 3">
    <name type="scientific">Mytilus galloprovincialis</name>
    <name type="common">Mediterranean mussel</name>
    <dbReference type="NCBI Taxonomy" id="29158"/>
    <lineage>
        <taxon>Eukaryota</taxon>
        <taxon>Metazoa</taxon>
        <taxon>Spiralia</taxon>
        <taxon>Lophotrochozoa</taxon>
        <taxon>Mollusca</taxon>
        <taxon>Bivalvia</taxon>
        <taxon>Autobranchia</taxon>
        <taxon>Pteriomorphia</taxon>
        <taxon>Mytilida</taxon>
        <taxon>Mytiloidea</taxon>
        <taxon>Mytilidae</taxon>
        <taxon>Mytilinae</taxon>
        <taxon>Mytilus</taxon>
    </lineage>
</organism>
<feature type="transmembrane region" description="Helical" evidence="1">
    <location>
        <begin position="267"/>
        <end position="292"/>
    </location>
</feature>
<dbReference type="SUPFAM" id="SSF56436">
    <property type="entry name" value="C-type lectin-like"/>
    <property type="match status" value="1"/>
</dbReference>
<sequence>MCGYDCSVYTALKLDRLNWLTDQLVWIGRIKDRDGKVYKSDKCKEDLSLTSIVNQIAGLEGQTKCIVLNTSSPTYSSGVFGVDDCHNRHPYLCYKKKSVSSAVRYNNVSVLFNSATYFETNDLPDESECDKQCQYWYRCVGYLYNVQNNSCQKIIDSSENFDALPVFTVNEEPDSFNFFEPKSGKRGVTTITTKSIPTDTTTYVFSNQTSCECPCSNTISEHTPLNNSDINEWIKNITNTLTLDKKQLSSFTRRLTSAKDSRSSSRAMGAVGGIVLAILVISVTAGDMYTLISYLKKFAFKKC</sequence>
<dbReference type="Proteomes" id="UP000596742">
    <property type="component" value="Unassembled WGS sequence"/>
</dbReference>
<evidence type="ECO:0000313" key="2">
    <source>
        <dbReference type="EMBL" id="VDI02460.1"/>
    </source>
</evidence>
<keyword evidence="1" id="KW-0812">Transmembrane</keyword>
<name>A0A8B6CDE0_MYTGA</name>
<accession>A0A8B6CDE0</accession>
<dbReference type="OrthoDB" id="6158198at2759"/>
<protein>
    <recommendedName>
        <fullName evidence="4">Apple domain-containing protein</fullName>
    </recommendedName>
</protein>
<dbReference type="EMBL" id="UYJE01001478">
    <property type="protein sequence ID" value="VDI02460.1"/>
    <property type="molecule type" value="Genomic_DNA"/>
</dbReference>
<evidence type="ECO:0000313" key="3">
    <source>
        <dbReference type="Proteomes" id="UP000596742"/>
    </source>
</evidence>
<evidence type="ECO:0008006" key="4">
    <source>
        <dbReference type="Google" id="ProtNLM"/>
    </source>
</evidence>
<keyword evidence="3" id="KW-1185">Reference proteome</keyword>
<evidence type="ECO:0000256" key="1">
    <source>
        <dbReference type="SAM" id="Phobius"/>
    </source>
</evidence>
<reference evidence="2" key="1">
    <citation type="submission" date="2018-11" db="EMBL/GenBank/DDBJ databases">
        <authorList>
            <person name="Alioto T."/>
            <person name="Alioto T."/>
        </authorList>
    </citation>
    <scope>NUCLEOTIDE SEQUENCE</scope>
</reference>
<dbReference type="AlphaFoldDB" id="A0A8B6CDE0"/>
<keyword evidence="1" id="KW-1133">Transmembrane helix</keyword>
<keyword evidence="1" id="KW-0472">Membrane</keyword>
<gene>
    <name evidence="2" type="ORF">MGAL_10B080980</name>
</gene>
<comment type="caution">
    <text evidence="2">The sequence shown here is derived from an EMBL/GenBank/DDBJ whole genome shotgun (WGS) entry which is preliminary data.</text>
</comment>